<evidence type="ECO:0000313" key="1">
    <source>
        <dbReference type="EMBL" id="KAH7136230.1"/>
    </source>
</evidence>
<proteinExistence type="predicted"/>
<reference evidence="1" key="1">
    <citation type="journal article" date="2021" name="Nat. Commun.">
        <title>Genetic determinants of endophytism in the Arabidopsis root mycobiome.</title>
        <authorList>
            <person name="Mesny F."/>
            <person name="Miyauchi S."/>
            <person name="Thiergart T."/>
            <person name="Pickel B."/>
            <person name="Atanasova L."/>
            <person name="Karlsson M."/>
            <person name="Huettel B."/>
            <person name="Barry K.W."/>
            <person name="Haridas S."/>
            <person name="Chen C."/>
            <person name="Bauer D."/>
            <person name="Andreopoulos W."/>
            <person name="Pangilinan J."/>
            <person name="LaButti K."/>
            <person name="Riley R."/>
            <person name="Lipzen A."/>
            <person name="Clum A."/>
            <person name="Drula E."/>
            <person name="Henrissat B."/>
            <person name="Kohler A."/>
            <person name="Grigoriev I.V."/>
            <person name="Martin F.M."/>
            <person name="Hacquard S."/>
        </authorList>
    </citation>
    <scope>NUCLEOTIDE SEQUENCE</scope>
    <source>
        <strain evidence="1">MPI-CAGE-AT-0147</strain>
    </source>
</reference>
<dbReference type="EMBL" id="JAGMUV010000013">
    <property type="protein sequence ID" value="KAH7136230.1"/>
    <property type="molecule type" value="Genomic_DNA"/>
</dbReference>
<sequence length="126" mass="13855">MLSYAIGKVIKDAHPAETFEFGTVDVNRGSLHLGRTNTTHLSYILAPLNIFRALQRQSLYDGCGLLKRQAFSSSYRSIPTAGLSCDAPDEYGDEDIKVYLYNVKCDAAGALPCVRCGINICEEGRF</sequence>
<gene>
    <name evidence="1" type="ORF">EDB81DRAFT_886344</name>
</gene>
<dbReference type="Proteomes" id="UP000738349">
    <property type="component" value="Unassembled WGS sequence"/>
</dbReference>
<comment type="caution">
    <text evidence="1">The sequence shown here is derived from an EMBL/GenBank/DDBJ whole genome shotgun (WGS) entry which is preliminary data.</text>
</comment>
<dbReference type="AlphaFoldDB" id="A0A9P9EDA9"/>
<organism evidence="1 2">
    <name type="scientific">Dactylonectria macrodidyma</name>
    <dbReference type="NCBI Taxonomy" id="307937"/>
    <lineage>
        <taxon>Eukaryota</taxon>
        <taxon>Fungi</taxon>
        <taxon>Dikarya</taxon>
        <taxon>Ascomycota</taxon>
        <taxon>Pezizomycotina</taxon>
        <taxon>Sordariomycetes</taxon>
        <taxon>Hypocreomycetidae</taxon>
        <taxon>Hypocreales</taxon>
        <taxon>Nectriaceae</taxon>
        <taxon>Dactylonectria</taxon>
    </lineage>
</organism>
<accession>A0A9P9EDA9</accession>
<name>A0A9P9EDA9_9HYPO</name>
<dbReference type="OrthoDB" id="3678990at2759"/>
<evidence type="ECO:0000313" key="2">
    <source>
        <dbReference type="Proteomes" id="UP000738349"/>
    </source>
</evidence>
<keyword evidence="2" id="KW-1185">Reference proteome</keyword>
<protein>
    <submittedName>
        <fullName evidence="1">Uncharacterized protein</fullName>
    </submittedName>
</protein>